<dbReference type="AlphaFoldDB" id="A0AAW2M4R8"/>
<proteinExistence type="predicted"/>
<dbReference type="EMBL" id="JACGWJ010000023">
    <property type="protein sequence ID" value="KAL0325476.1"/>
    <property type="molecule type" value="Genomic_DNA"/>
</dbReference>
<accession>A0AAW2M4R8</accession>
<comment type="caution">
    <text evidence="1">The sequence shown here is derived from an EMBL/GenBank/DDBJ whole genome shotgun (WGS) entry which is preliminary data.</text>
</comment>
<organism evidence="1">
    <name type="scientific">Sesamum radiatum</name>
    <name type="common">Black benniseed</name>
    <dbReference type="NCBI Taxonomy" id="300843"/>
    <lineage>
        <taxon>Eukaryota</taxon>
        <taxon>Viridiplantae</taxon>
        <taxon>Streptophyta</taxon>
        <taxon>Embryophyta</taxon>
        <taxon>Tracheophyta</taxon>
        <taxon>Spermatophyta</taxon>
        <taxon>Magnoliopsida</taxon>
        <taxon>eudicotyledons</taxon>
        <taxon>Gunneridae</taxon>
        <taxon>Pentapetalae</taxon>
        <taxon>asterids</taxon>
        <taxon>lamiids</taxon>
        <taxon>Lamiales</taxon>
        <taxon>Pedaliaceae</taxon>
        <taxon>Sesamum</taxon>
    </lineage>
</organism>
<name>A0AAW2M4R8_SESRA</name>
<protein>
    <submittedName>
        <fullName evidence="1">Uncharacterized protein</fullName>
    </submittedName>
</protein>
<reference evidence="1" key="2">
    <citation type="journal article" date="2024" name="Plant">
        <title>Genomic evolution and insights into agronomic trait innovations of Sesamum species.</title>
        <authorList>
            <person name="Miao H."/>
            <person name="Wang L."/>
            <person name="Qu L."/>
            <person name="Liu H."/>
            <person name="Sun Y."/>
            <person name="Le M."/>
            <person name="Wang Q."/>
            <person name="Wei S."/>
            <person name="Zheng Y."/>
            <person name="Lin W."/>
            <person name="Duan Y."/>
            <person name="Cao H."/>
            <person name="Xiong S."/>
            <person name="Wang X."/>
            <person name="Wei L."/>
            <person name="Li C."/>
            <person name="Ma Q."/>
            <person name="Ju M."/>
            <person name="Zhao R."/>
            <person name="Li G."/>
            <person name="Mu C."/>
            <person name="Tian Q."/>
            <person name="Mei H."/>
            <person name="Zhang T."/>
            <person name="Gao T."/>
            <person name="Zhang H."/>
        </authorList>
    </citation>
    <scope>NUCLEOTIDE SEQUENCE</scope>
    <source>
        <strain evidence="1">G02</strain>
    </source>
</reference>
<evidence type="ECO:0000313" key="1">
    <source>
        <dbReference type="EMBL" id="KAL0325476.1"/>
    </source>
</evidence>
<gene>
    <name evidence="1" type="ORF">Sradi_5116900</name>
</gene>
<reference evidence="1" key="1">
    <citation type="submission" date="2020-06" db="EMBL/GenBank/DDBJ databases">
        <authorList>
            <person name="Li T."/>
            <person name="Hu X."/>
            <person name="Zhang T."/>
            <person name="Song X."/>
            <person name="Zhang H."/>
            <person name="Dai N."/>
            <person name="Sheng W."/>
            <person name="Hou X."/>
            <person name="Wei L."/>
        </authorList>
    </citation>
    <scope>NUCLEOTIDE SEQUENCE</scope>
    <source>
        <strain evidence="1">G02</strain>
        <tissue evidence="1">Leaf</tissue>
    </source>
</reference>
<sequence length="70" mass="7520">MAAAPHKKATETTLPMVWAPPLSWSGQCVRIPEGTPYDFALLDKYNKRSAEAVGCKNTSVGERSALEGSP</sequence>